<dbReference type="PIRSF" id="PIRSF018494">
    <property type="entry name" value="PBSX_VPQ"/>
    <property type="match status" value="1"/>
</dbReference>
<dbReference type="AlphaFoldDB" id="A0A0E3C1J3"/>
<name>A0A0E3C1J3_9BURK</name>
<sequence length="324" mass="36224">MSSTEAPTKAAAAEVAPSVSPQMFTFGEPEPVIGGRAAIMEYAECLNNGRYYVPPVDFGELARTLRVGAHHESALRFKVNVLTSTFKPSRWLSADTFQAFALDYLVLGNGFLERRDSRSSLLLELRHSLGKYTRRGVELDTYFFLEDYVREHEFPKGKVFHLREPDLHQEVYGLPQYLGALQSAFLNEAATLFRRRYYANGSHAGFILYVTDPAQNQEDIDAMRSQLVKTKGVGNFKNLFYYAPNGKGDGIKLIPISEVAAKDDFLNIKNSSRDDILAAHRVPPQLMGMMPNNAGGFGDVEKAAKVFARNELVPLQVRIKHGLN</sequence>
<keyword evidence="3" id="KW-1185">Reference proteome</keyword>
<dbReference type="InterPro" id="IPR006944">
    <property type="entry name" value="Phage/GTA_portal"/>
</dbReference>
<organism evidence="2 3">
    <name type="scientific">Comamonas thiooxydans</name>
    <dbReference type="NCBI Taxonomy" id="363952"/>
    <lineage>
        <taxon>Bacteria</taxon>
        <taxon>Pseudomonadati</taxon>
        <taxon>Pseudomonadota</taxon>
        <taxon>Betaproteobacteria</taxon>
        <taxon>Burkholderiales</taxon>
        <taxon>Comamonadaceae</taxon>
        <taxon>Comamonas</taxon>
    </lineage>
</organism>
<dbReference type="Pfam" id="PF04860">
    <property type="entry name" value="Phage_portal"/>
    <property type="match status" value="1"/>
</dbReference>
<reference evidence="2 3" key="1">
    <citation type="submission" date="2013-09" db="EMBL/GenBank/DDBJ databases">
        <title>High correlation between genotypes and phenotypes of environmental bacteria Comamonas testosteroni strains.</title>
        <authorList>
            <person name="Liu L."/>
            <person name="Zhu W."/>
            <person name="Xia X."/>
            <person name="Xu B."/>
            <person name="Luo M."/>
            <person name="Wang G."/>
        </authorList>
    </citation>
    <scope>NUCLEOTIDE SEQUENCE [LARGE SCALE GENOMIC DNA]</scope>
    <source>
        <strain evidence="2 3">DF2</strain>
    </source>
</reference>
<feature type="non-terminal residue" evidence="2">
    <location>
        <position position="324"/>
    </location>
</feature>
<evidence type="ECO:0000256" key="1">
    <source>
        <dbReference type="ARBA" id="ARBA00006799"/>
    </source>
</evidence>
<evidence type="ECO:0000313" key="2">
    <source>
        <dbReference type="EMBL" id="KGH12167.1"/>
    </source>
</evidence>
<dbReference type="InterPro" id="IPR006430">
    <property type="entry name" value="Phage_portal_PBSX"/>
</dbReference>
<gene>
    <name evidence="2" type="ORF">P608_11550</name>
</gene>
<evidence type="ECO:0000313" key="3">
    <source>
        <dbReference type="Proteomes" id="UP000029549"/>
    </source>
</evidence>
<accession>A0A0E3C1J3</accession>
<dbReference type="EMBL" id="AWTP01000107">
    <property type="protein sequence ID" value="KGH12167.1"/>
    <property type="molecule type" value="Genomic_DNA"/>
</dbReference>
<dbReference type="NCBIfam" id="TIGR01540">
    <property type="entry name" value="portal_PBSX"/>
    <property type="match status" value="1"/>
</dbReference>
<comment type="similarity">
    <text evidence="1">Belongs to the phage portal family. PBSX subfamily.</text>
</comment>
<protein>
    <submittedName>
        <fullName evidence="2">Presumed portal vertex protein</fullName>
    </submittedName>
</protein>
<dbReference type="Proteomes" id="UP000029549">
    <property type="component" value="Unassembled WGS sequence"/>
</dbReference>
<dbReference type="InterPro" id="IPR030935">
    <property type="entry name" value="PBSX_Proteobac"/>
</dbReference>
<comment type="caution">
    <text evidence="2">The sequence shown here is derived from an EMBL/GenBank/DDBJ whole genome shotgun (WGS) entry which is preliminary data.</text>
</comment>
<dbReference type="RefSeq" id="WP_034403122.1">
    <property type="nucleotide sequence ID" value="NZ_AWTP01000107.1"/>
</dbReference>
<proteinExistence type="inferred from homology"/>